<dbReference type="AlphaFoldDB" id="A0A177NS44"/>
<sequence length="87" mass="9568">MSISFKPDVSTLQIVEVDVSTSQKGGSMTDLSLIAEQEWSEARRRAVVLRPLLEFTHCPRNKAHEAAVELGAYSSEICHPFHGKAAT</sequence>
<dbReference type="EMBL" id="LUUI01000027">
    <property type="protein sequence ID" value="OAI20876.1"/>
    <property type="molecule type" value="Genomic_DNA"/>
</dbReference>
<gene>
    <name evidence="1" type="ORF">A1359_20255</name>
</gene>
<keyword evidence="2" id="KW-1185">Reference proteome</keyword>
<protein>
    <submittedName>
        <fullName evidence="1">Uncharacterized protein</fullName>
    </submittedName>
</protein>
<proteinExistence type="predicted"/>
<organism evidence="1 2">
    <name type="scientific">Methylomonas lenta</name>
    <dbReference type="NCBI Taxonomy" id="980561"/>
    <lineage>
        <taxon>Bacteria</taxon>
        <taxon>Pseudomonadati</taxon>
        <taxon>Pseudomonadota</taxon>
        <taxon>Gammaproteobacteria</taxon>
        <taxon>Methylococcales</taxon>
        <taxon>Methylococcaceae</taxon>
        <taxon>Methylomonas</taxon>
    </lineage>
</organism>
<comment type="caution">
    <text evidence="1">The sequence shown here is derived from an EMBL/GenBank/DDBJ whole genome shotgun (WGS) entry which is preliminary data.</text>
</comment>
<dbReference type="RefSeq" id="WP_066977245.1">
    <property type="nucleotide sequence ID" value="NZ_LUUI01000027.1"/>
</dbReference>
<evidence type="ECO:0000313" key="1">
    <source>
        <dbReference type="EMBL" id="OAI20876.1"/>
    </source>
</evidence>
<evidence type="ECO:0000313" key="2">
    <source>
        <dbReference type="Proteomes" id="UP000078476"/>
    </source>
</evidence>
<name>A0A177NS44_9GAMM</name>
<dbReference type="Proteomes" id="UP000078476">
    <property type="component" value="Unassembled WGS sequence"/>
</dbReference>
<accession>A0A177NS44</accession>
<reference evidence="1 2" key="1">
    <citation type="submission" date="2016-03" db="EMBL/GenBank/DDBJ databases">
        <authorList>
            <person name="Ploux O."/>
        </authorList>
    </citation>
    <scope>NUCLEOTIDE SEQUENCE [LARGE SCALE GENOMIC DNA]</scope>
    <source>
        <strain evidence="1 2">R-45370</strain>
    </source>
</reference>